<proteinExistence type="predicted"/>
<evidence type="ECO:0000313" key="1">
    <source>
        <dbReference type="EMBL" id="TCC48057.1"/>
    </source>
</evidence>
<dbReference type="OrthoDB" id="166951at2"/>
<dbReference type="Proteomes" id="UP000291144">
    <property type="component" value="Unassembled WGS sequence"/>
</dbReference>
<sequence>MSLPPEDPDELREWWGRQPPEEQHRLASLWDVARPAREFVEQIWGEKSLTHAWPLVDPLLRQCLSQHWLYNNRSDVAASGWHVDEVTAAIIADQPSHPLWRHMERVQLRDLHSTWDDLRSWGTGTATRLYGPDIEAVTFFPPGLKVFEPGATSVMYQFLMRYDVEAGWRVLNLWDYFPEPGWPPRLWPESRP</sequence>
<evidence type="ECO:0000313" key="2">
    <source>
        <dbReference type="Proteomes" id="UP000291144"/>
    </source>
</evidence>
<accession>A0A4R0JNR3</accession>
<comment type="caution">
    <text evidence="1">The sequence shown here is derived from an EMBL/GenBank/DDBJ whole genome shotgun (WGS) entry which is preliminary data.</text>
</comment>
<dbReference type="RefSeq" id="WP_131366659.1">
    <property type="nucleotide sequence ID" value="NZ_SJKB01000029.1"/>
</dbReference>
<organism evidence="1 2">
    <name type="scientific">Kribbella pittospori</name>
    <dbReference type="NCBI Taxonomy" id="722689"/>
    <lineage>
        <taxon>Bacteria</taxon>
        <taxon>Bacillati</taxon>
        <taxon>Actinomycetota</taxon>
        <taxon>Actinomycetes</taxon>
        <taxon>Propionibacteriales</taxon>
        <taxon>Kribbellaceae</taxon>
        <taxon>Kribbella</taxon>
    </lineage>
</organism>
<reference evidence="1 2" key="1">
    <citation type="submission" date="2019-02" db="EMBL/GenBank/DDBJ databases">
        <title>Kribbella capetownensis sp. nov. and Kribbella speibonae sp. nov., isolated from soil.</title>
        <authorList>
            <person name="Curtis S.M."/>
            <person name="Norton I."/>
            <person name="Everest G.J."/>
            <person name="Meyers P.R."/>
        </authorList>
    </citation>
    <scope>NUCLEOTIDE SEQUENCE [LARGE SCALE GENOMIC DNA]</scope>
    <source>
        <strain evidence="1 2">NRRL B-24813</strain>
    </source>
</reference>
<dbReference type="AlphaFoldDB" id="A0A4R0JNR3"/>
<protein>
    <submittedName>
        <fullName evidence="1">Uncharacterized protein</fullName>
    </submittedName>
</protein>
<gene>
    <name evidence="1" type="ORF">E0H73_43030</name>
</gene>
<name>A0A4R0JNR3_9ACTN</name>
<keyword evidence="2" id="KW-1185">Reference proteome</keyword>
<dbReference type="EMBL" id="SJKB01000029">
    <property type="protein sequence ID" value="TCC48057.1"/>
    <property type="molecule type" value="Genomic_DNA"/>
</dbReference>